<dbReference type="Pfam" id="PF13443">
    <property type="entry name" value="HTH_26"/>
    <property type="match status" value="1"/>
</dbReference>
<sequence>MKKGTNRTKLGKLFDENSVNQAEVSRKTGIGQNRIGQYATKDDKLKNLKANELYLIALAIGMKPSELLEVVCEGLTLPHQ</sequence>
<protein>
    <submittedName>
        <fullName evidence="2">XRE family transcriptional regulator</fullName>
    </submittedName>
</protein>
<dbReference type="Proteomes" id="UP000248688">
    <property type="component" value="Chromosome"/>
</dbReference>
<evidence type="ECO:0000313" key="3">
    <source>
        <dbReference type="Proteomes" id="UP000248688"/>
    </source>
</evidence>
<dbReference type="RefSeq" id="WP_112782850.1">
    <property type="nucleotide sequence ID" value="NZ_CP030041.1"/>
</dbReference>
<accession>A0A2Z4IEZ2</accession>
<evidence type="ECO:0000259" key="1">
    <source>
        <dbReference type="Pfam" id="PF13443"/>
    </source>
</evidence>
<organism evidence="2 3">
    <name type="scientific">Echinicola strongylocentroti</name>
    <dbReference type="NCBI Taxonomy" id="1795355"/>
    <lineage>
        <taxon>Bacteria</taxon>
        <taxon>Pseudomonadati</taxon>
        <taxon>Bacteroidota</taxon>
        <taxon>Cytophagia</taxon>
        <taxon>Cytophagales</taxon>
        <taxon>Cyclobacteriaceae</taxon>
        <taxon>Echinicola</taxon>
    </lineage>
</organism>
<dbReference type="InterPro" id="IPR010982">
    <property type="entry name" value="Lambda_DNA-bd_dom_sf"/>
</dbReference>
<proteinExistence type="predicted"/>
<name>A0A2Z4IEZ2_9BACT</name>
<gene>
    <name evidence="2" type="ORF">DN752_04350</name>
</gene>
<dbReference type="GO" id="GO:0003677">
    <property type="term" value="F:DNA binding"/>
    <property type="evidence" value="ECO:0007669"/>
    <property type="project" value="InterPro"/>
</dbReference>
<dbReference type="InterPro" id="IPR001387">
    <property type="entry name" value="Cro/C1-type_HTH"/>
</dbReference>
<dbReference type="Gene3D" id="1.10.260.40">
    <property type="entry name" value="lambda repressor-like DNA-binding domains"/>
    <property type="match status" value="1"/>
</dbReference>
<evidence type="ECO:0000313" key="2">
    <source>
        <dbReference type="EMBL" id="AWW29435.1"/>
    </source>
</evidence>
<dbReference type="OrthoDB" id="1123008at2"/>
<keyword evidence="3" id="KW-1185">Reference proteome</keyword>
<dbReference type="KEGG" id="est:DN752_04350"/>
<dbReference type="EMBL" id="CP030041">
    <property type="protein sequence ID" value="AWW29435.1"/>
    <property type="molecule type" value="Genomic_DNA"/>
</dbReference>
<reference evidence="2 3" key="1">
    <citation type="submission" date="2018-06" db="EMBL/GenBank/DDBJ databases">
        <title>Echinicola strongylocentroti sp. nov., isolated from a sea urchin Strongylocentrotus intermedius.</title>
        <authorList>
            <person name="Bae S.S."/>
        </authorList>
    </citation>
    <scope>NUCLEOTIDE SEQUENCE [LARGE SCALE GENOMIC DNA]</scope>
    <source>
        <strain evidence="2 3">MEBiC08714</strain>
    </source>
</reference>
<feature type="domain" description="HTH cro/C1-type" evidence="1">
    <location>
        <begin position="9"/>
        <end position="72"/>
    </location>
</feature>
<dbReference type="AlphaFoldDB" id="A0A2Z4IEZ2"/>
<dbReference type="SUPFAM" id="SSF47413">
    <property type="entry name" value="lambda repressor-like DNA-binding domains"/>
    <property type="match status" value="1"/>
</dbReference>